<dbReference type="PANTHER" id="PTHR11552:SF78">
    <property type="entry name" value="GLUCOSE-METHANOL-CHOLINE OXIDOREDUCTASE N-TERMINAL DOMAIN-CONTAINING PROTEIN"/>
    <property type="match status" value="1"/>
</dbReference>
<protein>
    <recommendedName>
        <fullName evidence="3">Glucose-methanol-choline oxidoreductase N-terminal domain-containing protein</fullName>
    </recommendedName>
</protein>
<feature type="binding site" evidence="2">
    <location>
        <position position="234"/>
    </location>
    <ligand>
        <name>FAD</name>
        <dbReference type="ChEBI" id="CHEBI:57692"/>
    </ligand>
</feature>
<dbReference type="EMBL" id="MTYH01000049">
    <property type="protein sequence ID" value="PNP43195.1"/>
    <property type="molecule type" value="Genomic_DNA"/>
</dbReference>
<evidence type="ECO:0000259" key="3">
    <source>
        <dbReference type="PROSITE" id="PS00624"/>
    </source>
</evidence>
<dbReference type="AlphaFoldDB" id="A0A2K0TCD6"/>
<accession>A0A2K0TCD6</accession>
<comment type="similarity">
    <text evidence="1">Belongs to the GMC oxidoreductase family.</text>
</comment>
<dbReference type="OrthoDB" id="269227at2759"/>
<feature type="domain" description="Glucose-methanol-choline oxidoreductase N-terminal" evidence="3">
    <location>
        <begin position="280"/>
        <end position="294"/>
    </location>
</feature>
<evidence type="ECO:0000256" key="2">
    <source>
        <dbReference type="PIRSR" id="PIRSR000137-2"/>
    </source>
</evidence>
<dbReference type="PIRSF" id="PIRSF000137">
    <property type="entry name" value="Alcohol_oxidase"/>
    <property type="match status" value="1"/>
</dbReference>
<comment type="caution">
    <text evidence="4">The sequence shown here is derived from an EMBL/GenBank/DDBJ whole genome shotgun (WGS) entry which is preliminary data.</text>
</comment>
<dbReference type="InterPro" id="IPR036188">
    <property type="entry name" value="FAD/NAD-bd_sf"/>
</dbReference>
<dbReference type="Gene3D" id="3.50.50.60">
    <property type="entry name" value="FAD/NAD(P)-binding domain"/>
    <property type="match status" value="1"/>
</dbReference>
<sequence>MTTHKPGTEYDVIIAGGGTAACIVAGRLAKADPKLSILIVERGTNNLNDPNVVNPSRYLTHLTPNSKTTILYKANKSEALNGRSPLVPSGGMLGGGSSVNFTMYTRAAGADFDSWKTEGWDAESLIPFARKLETYHLDHPDVDKSVHGHDGPVNVSFGSYSAKDCQDDFMAGAAATGLPEITDLQDFTSVDGISRYLRYVSPDGQRQDTAHRYVHPLIASGDYPNLHLLLESKVTRVIFEGNRAVGVEWVPNPDYQPLTNLTRSEPSIIRARKLVVVSSGALGTPSVLERSGVGNAELLKKLDIPVVADVPGVGEEYQDHNLIFYTYKTSLKPDETLDDLHRGRLDFEEALKAKNPILGWNGVDIAAKFRPTEEEVAQLGEEFQEHWNRDFKEQKTRPLMLLAIVSSYLGDYKTLPEEQEDGPHQYISIGMYTAYPYARGDIHITSKDPDATPSFNTGFFNNNVDVTKQIWAYKKQREIFRRVNSVTGEVASGHPSFPEGSKAGLRKSREVAEGFNSLEERKKLPPIEYTKEDDKAIEDYLRSNIETTWHSIGTCKMAPKEKGGVVDKNLNVYGTEGLKICDISIAPENVAANTNNTALIIGEKGADIIIRELGLTN</sequence>
<dbReference type="Pfam" id="PF05199">
    <property type="entry name" value="GMC_oxred_C"/>
    <property type="match status" value="1"/>
</dbReference>
<feature type="binding site" evidence="2">
    <location>
        <begin position="549"/>
        <end position="550"/>
    </location>
    <ligand>
        <name>FAD</name>
        <dbReference type="ChEBI" id="CHEBI:57692"/>
    </ligand>
</feature>
<dbReference type="SUPFAM" id="SSF51905">
    <property type="entry name" value="FAD/NAD(P)-binding domain"/>
    <property type="match status" value="1"/>
</dbReference>
<organism evidence="4 5">
    <name type="scientific">Trichoderma gamsii</name>
    <dbReference type="NCBI Taxonomy" id="398673"/>
    <lineage>
        <taxon>Eukaryota</taxon>
        <taxon>Fungi</taxon>
        <taxon>Dikarya</taxon>
        <taxon>Ascomycota</taxon>
        <taxon>Pezizomycotina</taxon>
        <taxon>Sordariomycetes</taxon>
        <taxon>Hypocreomycetidae</taxon>
        <taxon>Hypocreales</taxon>
        <taxon>Hypocreaceae</taxon>
        <taxon>Trichoderma</taxon>
    </lineage>
</organism>
<dbReference type="InterPro" id="IPR000172">
    <property type="entry name" value="GMC_OxRdtase_N"/>
</dbReference>
<keyword evidence="2" id="KW-0274">FAD</keyword>
<dbReference type="SUPFAM" id="SSF54373">
    <property type="entry name" value="FAD-linked reductases, C-terminal domain"/>
    <property type="match status" value="1"/>
</dbReference>
<dbReference type="GO" id="GO:0050660">
    <property type="term" value="F:flavin adenine dinucleotide binding"/>
    <property type="evidence" value="ECO:0007669"/>
    <property type="project" value="InterPro"/>
</dbReference>
<dbReference type="InterPro" id="IPR007867">
    <property type="entry name" value="GMC_OxRtase_C"/>
</dbReference>
<dbReference type="PANTHER" id="PTHR11552">
    <property type="entry name" value="GLUCOSE-METHANOL-CHOLINE GMC OXIDOREDUCTASE"/>
    <property type="match status" value="1"/>
</dbReference>
<dbReference type="Proteomes" id="UP000236546">
    <property type="component" value="Unassembled WGS sequence"/>
</dbReference>
<dbReference type="PROSITE" id="PS00624">
    <property type="entry name" value="GMC_OXRED_2"/>
    <property type="match status" value="1"/>
</dbReference>
<dbReference type="Gene3D" id="3.30.560.10">
    <property type="entry name" value="Glucose Oxidase, domain 3"/>
    <property type="match status" value="1"/>
</dbReference>
<dbReference type="InterPro" id="IPR012132">
    <property type="entry name" value="GMC_OxRdtase"/>
</dbReference>
<comment type="cofactor">
    <cofactor evidence="2">
        <name>FAD</name>
        <dbReference type="ChEBI" id="CHEBI:57692"/>
    </cofactor>
</comment>
<dbReference type="GO" id="GO:0016614">
    <property type="term" value="F:oxidoreductase activity, acting on CH-OH group of donors"/>
    <property type="evidence" value="ECO:0007669"/>
    <property type="project" value="InterPro"/>
</dbReference>
<keyword evidence="2" id="KW-0285">Flavoprotein</keyword>
<dbReference type="Pfam" id="PF00732">
    <property type="entry name" value="GMC_oxred_N"/>
    <property type="match status" value="1"/>
</dbReference>
<gene>
    <name evidence="4" type="ORF">TGAMA5MH_05130</name>
</gene>
<evidence type="ECO:0000313" key="4">
    <source>
        <dbReference type="EMBL" id="PNP43195.1"/>
    </source>
</evidence>
<name>A0A2K0TCD6_9HYPO</name>
<proteinExistence type="inferred from homology"/>
<evidence type="ECO:0000256" key="1">
    <source>
        <dbReference type="ARBA" id="ARBA00010790"/>
    </source>
</evidence>
<reference evidence="4 5" key="1">
    <citation type="submission" date="2017-02" db="EMBL/GenBank/DDBJ databases">
        <title>Genomes of Trichoderma spp. with biocontrol activity.</title>
        <authorList>
            <person name="Gardiner D."/>
            <person name="Kazan K."/>
            <person name="Vos C."/>
            <person name="Harvey P."/>
        </authorList>
    </citation>
    <scope>NUCLEOTIDE SEQUENCE [LARGE SCALE GENOMIC DNA]</scope>
    <source>
        <strain evidence="4 5">A5MH</strain>
    </source>
</reference>
<dbReference type="PROSITE" id="PS51257">
    <property type="entry name" value="PROKAR_LIPOPROTEIN"/>
    <property type="match status" value="1"/>
</dbReference>
<evidence type="ECO:0000313" key="5">
    <source>
        <dbReference type="Proteomes" id="UP000236546"/>
    </source>
</evidence>